<feature type="compositionally biased region" description="Basic and acidic residues" evidence="7">
    <location>
        <begin position="312"/>
        <end position="353"/>
    </location>
</feature>
<dbReference type="EMBL" id="AZHC01000012">
    <property type="protein sequence ID" value="OAA43224.1"/>
    <property type="molecule type" value="Genomic_DNA"/>
</dbReference>
<evidence type="ECO:0000313" key="8">
    <source>
        <dbReference type="EMBL" id="OAA43224.1"/>
    </source>
</evidence>
<feature type="region of interest" description="Disordered" evidence="7">
    <location>
        <begin position="885"/>
        <end position="910"/>
    </location>
</feature>
<gene>
    <name evidence="8" type="ORF">NOR_04591</name>
</gene>
<comment type="function">
    <text evidence="6">Involved in nucleolar processing of pre-18S ribosomal RNA. Has a role in the nuclear export of 40S pre-ribosomal subunit to the cytoplasm.</text>
</comment>
<dbReference type="GO" id="GO:0030490">
    <property type="term" value="P:maturation of SSU-rRNA"/>
    <property type="evidence" value="ECO:0007669"/>
    <property type="project" value="TreeGrafter"/>
</dbReference>
<feature type="compositionally biased region" description="Acidic residues" evidence="7">
    <location>
        <begin position="397"/>
        <end position="410"/>
    </location>
</feature>
<keyword evidence="5" id="KW-0539">Nucleus</keyword>
<comment type="similarity">
    <text evidence="2">Belongs to the NOP14 family.</text>
</comment>
<feature type="compositionally biased region" description="Basic and acidic residues" evidence="7">
    <location>
        <begin position="889"/>
        <end position="901"/>
    </location>
</feature>
<dbReference type="Proteomes" id="UP000243498">
    <property type="component" value="Unassembled WGS sequence"/>
</dbReference>
<dbReference type="PANTHER" id="PTHR23183">
    <property type="entry name" value="NOP14"/>
    <property type="match status" value="1"/>
</dbReference>
<comment type="caution">
    <text evidence="8">The sequence shown here is derived from an EMBL/GenBank/DDBJ whole genome shotgun (WGS) entry which is preliminary data.</text>
</comment>
<keyword evidence="3" id="KW-0690">Ribosome biogenesis</keyword>
<sequence>MAGSQLKRLKASLREQGITGPQQSKKQRRKNAEQGKARNDKRLQRGVILGGIRDQFNPFDLKHAARGPKFEVTTNQVATGDAAKGIRGRPGVSRAVGEERRRETLLVDMQRRNKVGGILDRRFGENDPTMAPEDKMLERFAREKQRSHKKSTIFDLEDDTPLEGGLTHGGKALEFDDDEVVDDFQEDDLDMDYDSDGSERELQRLKRLRSLASAGNDEDEEDGPERKKTKKEVMEEVIAKSKMHKYERQAAKEVDEDMRVELDKELQSIQMLLTSTKGSRRENGVDKNHVSSVAGIDRDAFDRNFDLEVKKLAQDKRAQPTERTKTEEERAEEESKRLKELEDKRQRRMKGEEVTDSEDEGDDKKDMSANPGDMEIDDEDFGLGSGIRTHPTATELGFDDEDDFIIEDDLVASGSDLEPMDSDEEPEEDDDGLSQQSEVDEEDEFTKGLLDEEEARAPLFRVVNTDTGAAVSQKSDQQGLPFTFPCPQTCDEFQAITTGHSLESLPTIIQRIRALHHPKLDSKNKEKLGNFAMALVDFVALPWHEEASPPFSVLESLIRHIHSLSKMFPTEVSRRFRHHISGIGQERPLALQPSDLVVLTAIGNIFPTSDHFHQVVTPSMLTMGRFLGQKVPHQLCDYAIGAYLAILSLQYQQLSKRFVPEVPGFCLNTLCALSPSAPAKQLGNFTRHDPPIGIRAQKISGTAVRQLTLADCLAASPQTNSAKAAIIATMLDVLDAAADLWTGKEAFLETFDQVVTVLKHMTSKTCRSQLPSKIGDRADKLTAKLERMLRLARIARRPLELHHHRPLAIKTYIPKFEETFDPDKHYDPDRERAELAKLKAEHKKERKGAMRELRKDANFMAREKLRIKKAKDEAYEKKFKRIVSEIQSEEGKESNAYEREKSARKRARNR</sequence>
<protein>
    <submittedName>
        <fullName evidence="8">Nucleolar protein</fullName>
    </submittedName>
</protein>
<keyword evidence="9" id="KW-1185">Reference proteome</keyword>
<keyword evidence="4" id="KW-0698">rRNA processing</keyword>
<dbReference type="GO" id="GO:0032040">
    <property type="term" value="C:small-subunit processome"/>
    <property type="evidence" value="ECO:0007669"/>
    <property type="project" value="InterPro"/>
</dbReference>
<feature type="region of interest" description="Disordered" evidence="7">
    <location>
        <begin position="207"/>
        <end position="232"/>
    </location>
</feature>
<proteinExistence type="inferred from homology"/>
<evidence type="ECO:0000256" key="1">
    <source>
        <dbReference type="ARBA" id="ARBA00004604"/>
    </source>
</evidence>
<dbReference type="OMA" id="KSCWPSL"/>
<feature type="region of interest" description="Disordered" evidence="7">
    <location>
        <begin position="142"/>
        <end position="179"/>
    </location>
</feature>
<dbReference type="GO" id="GO:0030692">
    <property type="term" value="C:Noc4p-Nop14p complex"/>
    <property type="evidence" value="ECO:0007669"/>
    <property type="project" value="TreeGrafter"/>
</dbReference>
<feature type="region of interest" description="Disordered" evidence="7">
    <location>
        <begin position="312"/>
        <end position="451"/>
    </location>
</feature>
<dbReference type="OrthoDB" id="441771at2759"/>
<dbReference type="InterPro" id="IPR007276">
    <property type="entry name" value="Nop14"/>
</dbReference>
<feature type="region of interest" description="Disordered" evidence="7">
    <location>
        <begin position="274"/>
        <end position="298"/>
    </location>
</feature>
<feature type="compositionally biased region" description="Basic and acidic residues" evidence="7">
    <location>
        <begin position="279"/>
        <end position="289"/>
    </location>
</feature>
<accession>A0A167E2W8</accession>
<evidence type="ECO:0000256" key="6">
    <source>
        <dbReference type="ARBA" id="ARBA00024695"/>
    </source>
</evidence>
<dbReference type="AlphaFoldDB" id="A0A167E2W8"/>
<feature type="compositionally biased region" description="Acidic residues" evidence="7">
    <location>
        <begin position="418"/>
        <end position="444"/>
    </location>
</feature>
<feature type="compositionally biased region" description="Basic and acidic residues" evidence="7">
    <location>
        <begin position="30"/>
        <end position="43"/>
    </location>
</feature>
<dbReference type="STRING" id="1081105.A0A167E2W8"/>
<evidence type="ECO:0000256" key="3">
    <source>
        <dbReference type="ARBA" id="ARBA00022517"/>
    </source>
</evidence>
<evidence type="ECO:0000313" key="9">
    <source>
        <dbReference type="Proteomes" id="UP000243498"/>
    </source>
</evidence>
<reference evidence="8 9" key="1">
    <citation type="journal article" date="2016" name="Genome Biol. Evol.">
        <title>Divergent and convergent evolution of fungal pathogenicity.</title>
        <authorList>
            <person name="Shang Y."/>
            <person name="Xiao G."/>
            <person name="Zheng P."/>
            <person name="Cen K."/>
            <person name="Zhan S."/>
            <person name="Wang C."/>
        </authorList>
    </citation>
    <scope>NUCLEOTIDE SEQUENCE [LARGE SCALE GENOMIC DNA]</scope>
    <source>
        <strain evidence="8 9">RCEF 4871</strain>
    </source>
</reference>
<evidence type="ECO:0000256" key="5">
    <source>
        <dbReference type="ARBA" id="ARBA00023242"/>
    </source>
</evidence>
<name>A0A167E2W8_METRR</name>
<evidence type="ECO:0000256" key="7">
    <source>
        <dbReference type="SAM" id="MobiDB-lite"/>
    </source>
</evidence>
<organism evidence="8 9">
    <name type="scientific">Metarhizium rileyi (strain RCEF 4871)</name>
    <name type="common">Nomuraea rileyi</name>
    <dbReference type="NCBI Taxonomy" id="1649241"/>
    <lineage>
        <taxon>Eukaryota</taxon>
        <taxon>Fungi</taxon>
        <taxon>Dikarya</taxon>
        <taxon>Ascomycota</taxon>
        <taxon>Pezizomycotina</taxon>
        <taxon>Sordariomycetes</taxon>
        <taxon>Hypocreomycetidae</taxon>
        <taxon>Hypocreales</taxon>
        <taxon>Clavicipitaceae</taxon>
        <taxon>Metarhizium</taxon>
    </lineage>
</organism>
<evidence type="ECO:0000256" key="4">
    <source>
        <dbReference type="ARBA" id="ARBA00022552"/>
    </source>
</evidence>
<evidence type="ECO:0000256" key="2">
    <source>
        <dbReference type="ARBA" id="ARBA00007466"/>
    </source>
</evidence>
<dbReference type="Pfam" id="PF04147">
    <property type="entry name" value="Nop14"/>
    <property type="match status" value="1"/>
</dbReference>
<comment type="subcellular location">
    <subcellularLocation>
        <location evidence="1">Nucleus</location>
        <location evidence="1">Nucleolus</location>
    </subcellularLocation>
</comment>
<feature type="region of interest" description="Disordered" evidence="7">
    <location>
        <begin position="1"/>
        <end position="44"/>
    </location>
</feature>
<dbReference type="PANTHER" id="PTHR23183:SF0">
    <property type="entry name" value="NUCLEOLAR PROTEIN 14"/>
    <property type="match status" value="1"/>
</dbReference>